<accession>A0A150KFV1</accession>
<gene>
    <name evidence="1" type="ORF">B4099_1108</name>
</gene>
<dbReference type="Proteomes" id="UP000075304">
    <property type="component" value="Unassembled WGS sequence"/>
</dbReference>
<sequence>MPAIKGIPPVIRLKAAPRIRDGFRYLVCILNSKNSSL</sequence>
<reference evidence="1 2" key="1">
    <citation type="submission" date="2016-01" db="EMBL/GenBank/DDBJ databases">
        <title>Genome Sequences of Twelve Sporeforming Bacillus Species Isolated from Foods.</title>
        <authorList>
            <person name="Berendsen E.M."/>
            <person name="Wells-Bennik M.H."/>
            <person name="Krawcyk A.O."/>
            <person name="De Jong A."/>
            <person name="Holsappel S."/>
            <person name="Eijlander R.T."/>
            <person name="Kuipers O.P."/>
        </authorList>
    </citation>
    <scope>NUCLEOTIDE SEQUENCE [LARGE SCALE GENOMIC DNA]</scope>
    <source>
        <strain evidence="1 2">B4099</strain>
    </source>
</reference>
<proteinExistence type="predicted"/>
<evidence type="ECO:0000313" key="2">
    <source>
        <dbReference type="Proteomes" id="UP000075304"/>
    </source>
</evidence>
<organism evidence="1 2">
    <name type="scientific">Heyndrickxia coagulans</name>
    <name type="common">Weizmannia coagulans</name>
    <dbReference type="NCBI Taxonomy" id="1398"/>
    <lineage>
        <taxon>Bacteria</taxon>
        <taxon>Bacillati</taxon>
        <taxon>Bacillota</taxon>
        <taxon>Bacilli</taxon>
        <taxon>Bacillales</taxon>
        <taxon>Bacillaceae</taxon>
        <taxon>Heyndrickxia</taxon>
    </lineage>
</organism>
<name>A0A150KFV1_HEYCO</name>
<evidence type="ECO:0000313" key="1">
    <source>
        <dbReference type="EMBL" id="KYC70421.1"/>
    </source>
</evidence>
<protein>
    <submittedName>
        <fullName evidence="1">Uncharacterized protein</fullName>
    </submittedName>
</protein>
<comment type="caution">
    <text evidence="1">The sequence shown here is derived from an EMBL/GenBank/DDBJ whole genome shotgun (WGS) entry which is preliminary data.</text>
</comment>
<dbReference type="AlphaFoldDB" id="A0A150KFV1"/>
<dbReference type="EMBL" id="LQYI01000039">
    <property type="protein sequence ID" value="KYC70421.1"/>
    <property type="molecule type" value="Genomic_DNA"/>
</dbReference>